<evidence type="ECO:0000256" key="8">
    <source>
        <dbReference type="ARBA" id="ARBA00022829"/>
    </source>
</evidence>
<dbReference type="InterPro" id="IPR002543">
    <property type="entry name" value="FtsK_dom"/>
</dbReference>
<feature type="transmembrane region" description="Helical" evidence="16">
    <location>
        <begin position="29"/>
        <end position="49"/>
    </location>
</feature>
<evidence type="ECO:0000256" key="5">
    <source>
        <dbReference type="ARBA" id="ARBA00022618"/>
    </source>
</evidence>
<dbReference type="PANTHER" id="PTHR22683:SF41">
    <property type="entry name" value="DNA TRANSLOCASE FTSK"/>
    <property type="match status" value="1"/>
</dbReference>
<keyword evidence="11" id="KW-0238">DNA-binding</keyword>
<gene>
    <name evidence="18" type="ORF">H8D24_00790</name>
</gene>
<dbReference type="GO" id="GO:0007059">
    <property type="term" value="P:chromosome segregation"/>
    <property type="evidence" value="ECO:0007669"/>
    <property type="project" value="UniProtKB-KW"/>
</dbReference>
<evidence type="ECO:0000256" key="1">
    <source>
        <dbReference type="ARBA" id="ARBA00004651"/>
    </source>
</evidence>
<dbReference type="Pfam" id="PF17854">
    <property type="entry name" value="FtsK_alpha"/>
    <property type="match status" value="1"/>
</dbReference>
<keyword evidence="7 14" id="KW-0547">Nucleotide-binding</keyword>
<dbReference type="AlphaFoldDB" id="A0A8J6P3Z2"/>
<dbReference type="EMBL" id="JACNFK010000012">
    <property type="protein sequence ID" value="MBC8518930.1"/>
    <property type="molecule type" value="Genomic_DNA"/>
</dbReference>
<feature type="transmembrane region" description="Helical" evidence="16">
    <location>
        <begin position="77"/>
        <end position="102"/>
    </location>
</feature>
<dbReference type="GO" id="GO:0051301">
    <property type="term" value="P:cell division"/>
    <property type="evidence" value="ECO:0007669"/>
    <property type="project" value="UniProtKB-KW"/>
</dbReference>
<dbReference type="Proteomes" id="UP000654401">
    <property type="component" value="Unassembled WGS sequence"/>
</dbReference>
<feature type="transmembrane region" description="Helical" evidence="16">
    <location>
        <begin position="171"/>
        <end position="192"/>
    </location>
</feature>
<evidence type="ECO:0000256" key="12">
    <source>
        <dbReference type="ARBA" id="ARBA00023136"/>
    </source>
</evidence>
<dbReference type="Pfam" id="PF01580">
    <property type="entry name" value="FtsK_SpoIIIE"/>
    <property type="match status" value="1"/>
</dbReference>
<evidence type="ECO:0000256" key="11">
    <source>
        <dbReference type="ARBA" id="ARBA00023125"/>
    </source>
</evidence>
<protein>
    <recommendedName>
        <fullName evidence="3">DNA translocase FtsK</fullName>
    </recommendedName>
</protein>
<feature type="compositionally biased region" description="Basic residues" evidence="15">
    <location>
        <begin position="234"/>
        <end position="243"/>
    </location>
</feature>
<evidence type="ECO:0000313" key="19">
    <source>
        <dbReference type="Proteomes" id="UP000654401"/>
    </source>
</evidence>
<keyword evidence="13" id="KW-0131">Cell cycle</keyword>
<evidence type="ECO:0000256" key="15">
    <source>
        <dbReference type="SAM" id="MobiDB-lite"/>
    </source>
</evidence>
<evidence type="ECO:0000256" key="10">
    <source>
        <dbReference type="ARBA" id="ARBA00022989"/>
    </source>
</evidence>
<reference evidence="18 19" key="1">
    <citation type="submission" date="2020-08" db="EMBL/GenBank/DDBJ databases">
        <title>Bridging the membrane lipid divide: bacteria of the FCB group superphylum have the potential to synthesize archaeal ether lipids.</title>
        <authorList>
            <person name="Villanueva L."/>
            <person name="Von Meijenfeldt F.A.B."/>
            <person name="Westbye A.B."/>
            <person name="Yadav S."/>
            <person name="Hopmans E.C."/>
            <person name="Dutilh B.E."/>
            <person name="Sinninghe Damste J.S."/>
        </authorList>
    </citation>
    <scope>NUCLEOTIDE SEQUENCE [LARGE SCALE GENOMIC DNA]</scope>
    <source>
        <strain evidence="18">NIOZ-UU100</strain>
    </source>
</reference>
<evidence type="ECO:0000259" key="17">
    <source>
        <dbReference type="PROSITE" id="PS50901"/>
    </source>
</evidence>
<evidence type="ECO:0000256" key="2">
    <source>
        <dbReference type="ARBA" id="ARBA00006474"/>
    </source>
</evidence>
<feature type="transmembrane region" description="Helical" evidence="16">
    <location>
        <begin position="114"/>
        <end position="137"/>
    </location>
</feature>
<feature type="binding site" evidence="14">
    <location>
        <begin position="433"/>
        <end position="440"/>
    </location>
    <ligand>
        <name>ATP</name>
        <dbReference type="ChEBI" id="CHEBI:30616"/>
    </ligand>
</feature>
<dbReference type="PANTHER" id="PTHR22683">
    <property type="entry name" value="SPORULATION PROTEIN RELATED"/>
    <property type="match status" value="1"/>
</dbReference>
<proteinExistence type="inferred from homology"/>
<feature type="region of interest" description="Disordered" evidence="15">
    <location>
        <begin position="228"/>
        <end position="247"/>
    </location>
</feature>
<dbReference type="InterPro" id="IPR025199">
    <property type="entry name" value="FtsK_4TM"/>
</dbReference>
<keyword evidence="9 14" id="KW-0067">ATP-binding</keyword>
<dbReference type="Gene3D" id="3.40.50.300">
    <property type="entry name" value="P-loop containing nucleotide triphosphate hydrolases"/>
    <property type="match status" value="1"/>
</dbReference>
<evidence type="ECO:0000256" key="14">
    <source>
        <dbReference type="PROSITE-ProRule" id="PRU00289"/>
    </source>
</evidence>
<evidence type="ECO:0000256" key="3">
    <source>
        <dbReference type="ARBA" id="ARBA00020887"/>
    </source>
</evidence>
<evidence type="ECO:0000256" key="9">
    <source>
        <dbReference type="ARBA" id="ARBA00022840"/>
    </source>
</evidence>
<comment type="subcellular location">
    <subcellularLocation>
        <location evidence="1">Cell membrane</location>
        <topology evidence="1">Multi-pass membrane protein</topology>
    </subcellularLocation>
</comment>
<comment type="similarity">
    <text evidence="2">Belongs to the FtsK/SpoIIIE/SftA family.</text>
</comment>
<evidence type="ECO:0000256" key="6">
    <source>
        <dbReference type="ARBA" id="ARBA00022692"/>
    </source>
</evidence>
<evidence type="ECO:0000313" key="18">
    <source>
        <dbReference type="EMBL" id="MBC8518930.1"/>
    </source>
</evidence>
<dbReference type="InterPro" id="IPR036390">
    <property type="entry name" value="WH_DNA-bd_sf"/>
</dbReference>
<organism evidence="18 19">
    <name type="scientific">Candidatus Thiopontia autotrophica</name>
    <dbReference type="NCBI Taxonomy" id="2841688"/>
    <lineage>
        <taxon>Bacteria</taxon>
        <taxon>Pseudomonadati</taxon>
        <taxon>Pseudomonadota</taxon>
        <taxon>Gammaproteobacteria</taxon>
        <taxon>Candidatus Thiopontia</taxon>
    </lineage>
</organism>
<dbReference type="Pfam" id="PF09397">
    <property type="entry name" value="FtsK_gamma"/>
    <property type="match status" value="1"/>
</dbReference>
<accession>A0A8J6P3Z2</accession>
<dbReference type="InterPro" id="IPR018541">
    <property type="entry name" value="Ftsk_gamma"/>
</dbReference>
<dbReference type="InterPro" id="IPR050206">
    <property type="entry name" value="FtsK/SpoIIIE/SftA"/>
</dbReference>
<keyword evidence="8" id="KW-0159">Chromosome partition</keyword>
<dbReference type="GO" id="GO:0005524">
    <property type="term" value="F:ATP binding"/>
    <property type="evidence" value="ECO:0007669"/>
    <property type="project" value="UniProtKB-UniRule"/>
</dbReference>
<keyword evidence="10 16" id="KW-1133">Transmembrane helix</keyword>
<keyword evidence="4" id="KW-1003">Cell membrane</keyword>
<evidence type="ECO:0000256" key="7">
    <source>
        <dbReference type="ARBA" id="ARBA00022741"/>
    </source>
</evidence>
<dbReference type="GO" id="GO:0005886">
    <property type="term" value="C:plasma membrane"/>
    <property type="evidence" value="ECO:0007669"/>
    <property type="project" value="UniProtKB-SubCell"/>
</dbReference>
<keyword evidence="6 16" id="KW-0812">Transmembrane</keyword>
<dbReference type="PROSITE" id="PS50901">
    <property type="entry name" value="FTSK"/>
    <property type="match status" value="1"/>
</dbReference>
<dbReference type="InterPro" id="IPR027417">
    <property type="entry name" value="P-loop_NTPase"/>
</dbReference>
<keyword evidence="12 16" id="KW-0472">Membrane</keyword>
<evidence type="ECO:0000256" key="13">
    <source>
        <dbReference type="ARBA" id="ARBA00023306"/>
    </source>
</evidence>
<dbReference type="CDD" id="cd01127">
    <property type="entry name" value="TrwB_TraG_TraD_VirD4"/>
    <property type="match status" value="1"/>
</dbReference>
<dbReference type="Pfam" id="PF13491">
    <property type="entry name" value="FtsK_4TM"/>
    <property type="match status" value="1"/>
</dbReference>
<evidence type="ECO:0000256" key="16">
    <source>
        <dbReference type="SAM" id="Phobius"/>
    </source>
</evidence>
<dbReference type="SUPFAM" id="SSF46785">
    <property type="entry name" value="Winged helix' DNA-binding domain"/>
    <property type="match status" value="1"/>
</dbReference>
<dbReference type="InterPro" id="IPR041027">
    <property type="entry name" value="FtsK_alpha"/>
</dbReference>
<dbReference type="InterPro" id="IPR036388">
    <property type="entry name" value="WH-like_DNA-bd_sf"/>
</dbReference>
<keyword evidence="5" id="KW-0132">Cell division</keyword>
<dbReference type="SMART" id="SM00843">
    <property type="entry name" value="Ftsk_gamma"/>
    <property type="match status" value="1"/>
</dbReference>
<name>A0A8J6P3Z2_9GAMM</name>
<evidence type="ECO:0000256" key="4">
    <source>
        <dbReference type="ARBA" id="ARBA00022475"/>
    </source>
</evidence>
<dbReference type="FunFam" id="3.40.50.300:FF:000209">
    <property type="entry name" value="Cell division protein FtsK"/>
    <property type="match status" value="1"/>
</dbReference>
<feature type="domain" description="FtsK" evidence="17">
    <location>
        <begin position="416"/>
        <end position="627"/>
    </location>
</feature>
<comment type="caution">
    <text evidence="18">The sequence shown here is derived from an EMBL/GenBank/DDBJ whole genome shotgun (WGS) entry which is preliminary data.</text>
</comment>
<dbReference type="Gene3D" id="3.30.980.40">
    <property type="match status" value="1"/>
</dbReference>
<sequence length="773" mass="84327">MATTRRRVRKRGGSVASTTHVSRGLREGALFLSLAITLYLLVSLFTYSMNDPAWTYSAPVSQYDNAGGVVGAWFSDVLFTILGVMAWIIPPIVGWLGWLLFVDRARLLRYQPQLLAIRIGGFLMTLFGGAGISNLHFHRFDASFPAQTGGVVGDLVGGGFESIMGPFGSTVFLLAMFLAGVSIFTHLSWFALMDRVGGFVLEAIMLLRAIPGKVDDWKAAKIAKESRGQEVKRERKKSRKKKPKIEPKLGSIEMSERALKETQRTLFEELPANFVTSGSSSPPPLSLLSKAEHQQSGFSTEMLEVLSRQVELKLKDFGVEVEVVAVQPGPVITRFELMPAPGLKASKITRLSNDLARSLSLQSVRVVEVIPGKPTIGLEIPNEVRETVFLSEILSSQQYEHSKGALTLALGKDIGGQPQVADLTKMPHLLVAGTTGSGKSVSVNTMVLSLLYKYTPEHVRIIMIDPKMLELSVYEGIPHLLAPVVTDMNEAASALRWCVAEMERRYKLMSALGVRSLTGYNKKVNDAIESGAPLADPLYEATDGEPPRTLEHLPYIVVIVDEFADLMMTVGKKVEDLIVRIAQKARAAGLHLVLATQRPSVDVITGLIKSNIPTRIAFQVSSKMDSRVILDQMGAEHLLGRGDMLYLPSGAGLPIRVHCAFVDDDEVHRVVDNLKQSGEPQYVEEVLTTHEASESSGNGAGLDDAEDDPLYDDAVRIVTETRKASVSGVQRRLRVGYNRASRLVEAMEASGVVGPIGSNGQREVLAPPPVEID</sequence>
<dbReference type="Gene3D" id="1.10.10.10">
    <property type="entry name" value="Winged helix-like DNA-binding domain superfamily/Winged helix DNA-binding domain"/>
    <property type="match status" value="1"/>
</dbReference>
<dbReference type="SUPFAM" id="SSF52540">
    <property type="entry name" value="P-loop containing nucleoside triphosphate hydrolases"/>
    <property type="match status" value="1"/>
</dbReference>
<dbReference type="GO" id="GO:0003677">
    <property type="term" value="F:DNA binding"/>
    <property type="evidence" value="ECO:0007669"/>
    <property type="project" value="UniProtKB-KW"/>
</dbReference>